<evidence type="ECO:0000313" key="2">
    <source>
        <dbReference type="EMBL" id="MPC80948.1"/>
    </source>
</evidence>
<gene>
    <name evidence="2" type="ORF">E2C01_075546</name>
</gene>
<dbReference type="Proteomes" id="UP000324222">
    <property type="component" value="Unassembled WGS sequence"/>
</dbReference>
<reference evidence="2 3" key="1">
    <citation type="submission" date="2019-05" db="EMBL/GenBank/DDBJ databases">
        <title>Another draft genome of Portunus trituberculatus and its Hox gene families provides insights of decapod evolution.</title>
        <authorList>
            <person name="Jeong J.-H."/>
            <person name="Song I."/>
            <person name="Kim S."/>
            <person name="Choi T."/>
            <person name="Kim D."/>
            <person name="Ryu S."/>
            <person name="Kim W."/>
        </authorList>
    </citation>
    <scope>NUCLEOTIDE SEQUENCE [LARGE SCALE GENOMIC DNA]</scope>
    <source>
        <tissue evidence="2">Muscle</tissue>
    </source>
</reference>
<dbReference type="EMBL" id="VSRR010055503">
    <property type="protein sequence ID" value="MPC80948.1"/>
    <property type="molecule type" value="Genomic_DNA"/>
</dbReference>
<organism evidence="2 3">
    <name type="scientific">Portunus trituberculatus</name>
    <name type="common">Swimming crab</name>
    <name type="synonym">Neptunus trituberculatus</name>
    <dbReference type="NCBI Taxonomy" id="210409"/>
    <lineage>
        <taxon>Eukaryota</taxon>
        <taxon>Metazoa</taxon>
        <taxon>Ecdysozoa</taxon>
        <taxon>Arthropoda</taxon>
        <taxon>Crustacea</taxon>
        <taxon>Multicrustacea</taxon>
        <taxon>Malacostraca</taxon>
        <taxon>Eumalacostraca</taxon>
        <taxon>Eucarida</taxon>
        <taxon>Decapoda</taxon>
        <taxon>Pleocyemata</taxon>
        <taxon>Brachyura</taxon>
        <taxon>Eubrachyura</taxon>
        <taxon>Portunoidea</taxon>
        <taxon>Portunidae</taxon>
        <taxon>Portuninae</taxon>
        <taxon>Portunus</taxon>
    </lineage>
</organism>
<keyword evidence="3" id="KW-1185">Reference proteome</keyword>
<evidence type="ECO:0000313" key="3">
    <source>
        <dbReference type="Proteomes" id="UP000324222"/>
    </source>
</evidence>
<evidence type="ECO:0000256" key="1">
    <source>
        <dbReference type="SAM" id="MobiDB-lite"/>
    </source>
</evidence>
<accession>A0A5B7IJE9</accession>
<comment type="caution">
    <text evidence="2">The sequence shown here is derived from an EMBL/GenBank/DDBJ whole genome shotgun (WGS) entry which is preliminary data.</text>
</comment>
<name>A0A5B7IJE9_PORTR</name>
<dbReference type="AlphaFoldDB" id="A0A5B7IJE9"/>
<sequence>MLNEKAVRNVDKGNQVRNGDEEGLGLREDEQGTQLTSPHLTRPQHSSVSDGSNEQQGRFVL</sequence>
<feature type="region of interest" description="Disordered" evidence="1">
    <location>
        <begin position="1"/>
        <end position="61"/>
    </location>
</feature>
<feature type="compositionally biased region" description="Basic and acidic residues" evidence="1">
    <location>
        <begin position="1"/>
        <end position="11"/>
    </location>
</feature>
<feature type="compositionally biased region" description="Polar residues" evidence="1">
    <location>
        <begin position="33"/>
        <end position="61"/>
    </location>
</feature>
<feature type="compositionally biased region" description="Basic and acidic residues" evidence="1">
    <location>
        <begin position="18"/>
        <end position="30"/>
    </location>
</feature>
<protein>
    <submittedName>
        <fullName evidence="2">Uncharacterized protein</fullName>
    </submittedName>
</protein>
<proteinExistence type="predicted"/>